<evidence type="ECO:0000313" key="3">
    <source>
        <dbReference type="EMBL" id="WEW59523.1"/>
    </source>
</evidence>
<accession>A0AAF0DJH6</accession>
<dbReference type="SMART" id="SM01163">
    <property type="entry name" value="DUF1785"/>
    <property type="match status" value="1"/>
</dbReference>
<dbReference type="InterPro" id="IPR036397">
    <property type="entry name" value="RNaseH_sf"/>
</dbReference>
<dbReference type="PROSITE" id="PS50822">
    <property type="entry name" value="PIWI"/>
    <property type="match status" value="1"/>
</dbReference>
<feature type="compositionally biased region" description="Low complexity" evidence="1">
    <location>
        <begin position="408"/>
        <end position="417"/>
    </location>
</feature>
<dbReference type="Pfam" id="PF16486">
    <property type="entry name" value="ArgoN"/>
    <property type="match status" value="1"/>
</dbReference>
<dbReference type="InterPro" id="IPR012337">
    <property type="entry name" value="RNaseH-like_sf"/>
</dbReference>
<dbReference type="SUPFAM" id="SSF101690">
    <property type="entry name" value="PAZ domain"/>
    <property type="match status" value="1"/>
</dbReference>
<gene>
    <name evidence="3" type="ORF">PRK78_004997</name>
</gene>
<dbReference type="InterPro" id="IPR003165">
    <property type="entry name" value="Piwi"/>
</dbReference>
<protein>
    <recommendedName>
        <fullName evidence="2">Piwi domain-containing protein</fullName>
    </recommendedName>
</protein>
<dbReference type="Gene3D" id="3.40.50.2300">
    <property type="match status" value="1"/>
</dbReference>
<dbReference type="PANTHER" id="PTHR22891">
    <property type="entry name" value="EUKARYOTIC TRANSLATION INITIATION FACTOR 2C"/>
    <property type="match status" value="1"/>
</dbReference>
<dbReference type="InterPro" id="IPR036085">
    <property type="entry name" value="PAZ_dom_sf"/>
</dbReference>
<dbReference type="InterPro" id="IPR014811">
    <property type="entry name" value="ArgoL1"/>
</dbReference>
<dbReference type="SMART" id="SM00950">
    <property type="entry name" value="Piwi"/>
    <property type="match status" value="1"/>
</dbReference>
<evidence type="ECO:0000259" key="2">
    <source>
        <dbReference type="PROSITE" id="PS50822"/>
    </source>
</evidence>
<reference evidence="3" key="1">
    <citation type="submission" date="2023-03" db="EMBL/GenBank/DDBJ databases">
        <title>Emydomyces testavorans Genome Sequence.</title>
        <authorList>
            <person name="Hoyer L."/>
        </authorList>
    </citation>
    <scope>NUCLEOTIDE SEQUENCE</scope>
    <source>
        <strain evidence="3">16-2883</strain>
    </source>
</reference>
<evidence type="ECO:0000256" key="1">
    <source>
        <dbReference type="SAM" id="MobiDB-lite"/>
    </source>
</evidence>
<dbReference type="Proteomes" id="UP001219355">
    <property type="component" value="Chromosome 3"/>
</dbReference>
<dbReference type="Gene3D" id="2.170.260.10">
    <property type="entry name" value="paz domain"/>
    <property type="match status" value="1"/>
</dbReference>
<dbReference type="CDD" id="cd02846">
    <property type="entry name" value="PAZ_argonaute_like"/>
    <property type="match status" value="1"/>
</dbReference>
<name>A0AAF0DJH6_9EURO</name>
<organism evidence="3 4">
    <name type="scientific">Emydomyces testavorans</name>
    <dbReference type="NCBI Taxonomy" id="2070801"/>
    <lineage>
        <taxon>Eukaryota</taxon>
        <taxon>Fungi</taxon>
        <taxon>Dikarya</taxon>
        <taxon>Ascomycota</taxon>
        <taxon>Pezizomycotina</taxon>
        <taxon>Eurotiomycetes</taxon>
        <taxon>Eurotiomycetidae</taxon>
        <taxon>Onygenales</taxon>
        <taxon>Nannizziopsiaceae</taxon>
        <taxon>Emydomyces</taxon>
    </lineage>
</organism>
<dbReference type="GO" id="GO:0003676">
    <property type="term" value="F:nucleic acid binding"/>
    <property type="evidence" value="ECO:0007669"/>
    <property type="project" value="InterPro"/>
</dbReference>
<proteinExistence type="predicted"/>
<dbReference type="InterPro" id="IPR032474">
    <property type="entry name" value="Argonaute_N"/>
</dbReference>
<dbReference type="InterPro" id="IPR032472">
    <property type="entry name" value="ArgoL2"/>
</dbReference>
<dbReference type="SUPFAM" id="SSF53098">
    <property type="entry name" value="Ribonuclease H-like"/>
    <property type="match status" value="1"/>
</dbReference>
<dbReference type="Pfam" id="PF16488">
    <property type="entry name" value="ArgoL2"/>
    <property type="match status" value="1"/>
</dbReference>
<feature type="region of interest" description="Disordered" evidence="1">
    <location>
        <begin position="1"/>
        <end position="74"/>
    </location>
</feature>
<dbReference type="Pfam" id="PF08699">
    <property type="entry name" value="ArgoL1"/>
    <property type="match status" value="1"/>
</dbReference>
<feature type="domain" description="Piwi" evidence="2">
    <location>
        <begin position="657"/>
        <end position="971"/>
    </location>
</feature>
<feature type="region of interest" description="Disordered" evidence="1">
    <location>
        <begin position="403"/>
        <end position="435"/>
    </location>
</feature>
<dbReference type="InterPro" id="IPR045246">
    <property type="entry name" value="Piwi_ago-like"/>
</dbReference>
<dbReference type="Pfam" id="PF02171">
    <property type="entry name" value="Piwi"/>
    <property type="match status" value="1"/>
</dbReference>
<dbReference type="Gene3D" id="3.30.420.10">
    <property type="entry name" value="Ribonuclease H-like superfamily/Ribonuclease H"/>
    <property type="match status" value="1"/>
</dbReference>
<dbReference type="AlphaFoldDB" id="A0AAF0DJH6"/>
<dbReference type="EMBL" id="CP120629">
    <property type="protein sequence ID" value="WEW59523.1"/>
    <property type="molecule type" value="Genomic_DNA"/>
</dbReference>
<dbReference type="CDD" id="cd04657">
    <property type="entry name" value="Piwi_ago-like"/>
    <property type="match status" value="1"/>
</dbReference>
<sequence length="1009" mass="110439">MSTQPSYRGASRGGRGGGRGGDRGKDSARGGGRGGQRGDGRGGRGGDRGGDRGRGHGGRGRGVSSPPEIFRPPVEPALDEHVWGVENQYHAGAQELSLDSLSIKRQFPLRPGYGTQGTRVRLWANYFSLVADKTKTFFRYAVDIKAPANSREPRGKMLKRIVELLLEENFQSSRDRIATDFKSTLVCCDSLQFETKLFEIQYRAEKEDTPPPYPKVYQVRVAATGTLGMDTLIQYLSSPSPGDIFDGKEELIQALNIVAGHYPKTRPNTVTIGSNRHFPVDNLAEKWNLQVGLEVLRGYFVSVRAATARLLVNVQVTHIACLAPVPLATLITSSGKSQQRLEQLLKGVSIEVSHIQNTKNGQRTPRIKRIFGLASPRNGRGLEFPPRVARLGAGPKEVQFYLKGPLKGGPTKPATQGGKKGKKGGAPGKDQSRETKDHGYITVYEYFQRVYNITPNVAMPVINVGSSEDPSYLPVEVGRVQTGQPARTKLSTTQAREMIKFAVRKPAANAKSITEKGSQVIGASPRNTSLLESMGLSINPQLITVAGRVLKAPSVKYKAGLVAPRDGGWNLANCKFTQGVKLSQWTFLCLQGTAPTNPGPAVNEFMDVAEKLGLQVTAPLPPLWFGETFSAGSPAGYASKVDRAFDQILTKYPNIKFLLVILPMDDSAIYNRVKQRGDIQNGIHTVCVLAQKFGGVQYCANIALKFNLKLGGTNHILDSSKLGIIGEGKTMLVGIDVTHPSPGSSSVAPSVAAVVASVDKHLGQWPATIRLQRTSKAEMVDELEEMLESRLRLWSKKNKAFPENILIYRDGVSEGQYARVLEEELPLLRKACEGVYPATLTKQGFPRISIIIVGKRHHTRFYPVTEAEADKSSNPFHGTIVDRGVTETRNWDFFLQAHTALHGTARPAHYFVILNEIFKTPKTPGLTAADVLEDLTHNLCYLFGRATRAVSICPPAYYADLACERARRYLSNYYDASPAESVVSGETEQGPSQNHLAIHPNLRDSMFYI</sequence>
<evidence type="ECO:0000313" key="4">
    <source>
        <dbReference type="Proteomes" id="UP001219355"/>
    </source>
</evidence>
<keyword evidence="4" id="KW-1185">Reference proteome</keyword>
<feature type="compositionally biased region" description="Basic and acidic residues" evidence="1">
    <location>
        <begin position="36"/>
        <end position="54"/>
    </location>
</feature>